<dbReference type="EMBL" id="JABFRW010000057">
    <property type="protein sequence ID" value="NOT33613.1"/>
    <property type="molecule type" value="Genomic_DNA"/>
</dbReference>
<protein>
    <recommendedName>
        <fullName evidence="3">Outer membrane protein beta-barrel domain-containing protein</fullName>
    </recommendedName>
</protein>
<dbReference type="InterPro" id="IPR011250">
    <property type="entry name" value="OMP/PagP_B-barrel"/>
</dbReference>
<keyword evidence="1 2" id="KW-0732">Signal</keyword>
<feature type="signal peptide" evidence="2">
    <location>
        <begin position="1"/>
        <end position="24"/>
    </location>
</feature>
<dbReference type="Pfam" id="PF13505">
    <property type="entry name" value="OMP_b-brl"/>
    <property type="match status" value="1"/>
</dbReference>
<evidence type="ECO:0000313" key="5">
    <source>
        <dbReference type="Proteomes" id="UP000580839"/>
    </source>
</evidence>
<feature type="domain" description="Outer membrane protein beta-barrel" evidence="3">
    <location>
        <begin position="9"/>
        <end position="182"/>
    </location>
</feature>
<dbReference type="Proteomes" id="UP000580839">
    <property type="component" value="Unassembled WGS sequence"/>
</dbReference>
<organism evidence="4 5">
    <name type="scientific">Eiseniibacteriota bacterium</name>
    <dbReference type="NCBI Taxonomy" id="2212470"/>
    <lineage>
        <taxon>Bacteria</taxon>
        <taxon>Candidatus Eiseniibacteriota</taxon>
    </lineage>
</organism>
<sequence length="191" mass="20722">MKHTRWLILAASICLLATPRASHAAWNIGTDFGLSFFSPEEGDGITTVGWGSGMTTLLPVFQPGLRVGFQLGGPSHELVTTSSLALLAVEDETLRTFQAMVGYQHNFSVDQPMRLFVNGGLGLNSLGDDDDNFTALAFGAGFGVRRMLGSGHGALRFEGRIDHQMEFEEDDVTVFPAANVFGVKIGWELWD</sequence>
<comment type="caution">
    <text evidence="4">The sequence shown here is derived from an EMBL/GenBank/DDBJ whole genome shotgun (WGS) entry which is preliminary data.</text>
</comment>
<evidence type="ECO:0000259" key="3">
    <source>
        <dbReference type="Pfam" id="PF13505"/>
    </source>
</evidence>
<dbReference type="InterPro" id="IPR027385">
    <property type="entry name" value="Beta-barrel_OMP"/>
</dbReference>
<reference evidence="4 5" key="1">
    <citation type="submission" date="2020-04" db="EMBL/GenBank/DDBJ databases">
        <title>Metagenomic profiling of ammonia- and methane-oxidizing microorganisms in a Dutch drinking water treatment plant.</title>
        <authorList>
            <person name="Poghosyan L."/>
            <person name="Leucker S."/>
        </authorList>
    </citation>
    <scope>NUCLEOTIDE SEQUENCE [LARGE SCALE GENOMIC DNA]</scope>
    <source>
        <strain evidence="4">S-RSF-IL-03</strain>
    </source>
</reference>
<feature type="chain" id="PRO_5032424300" description="Outer membrane protein beta-barrel domain-containing protein" evidence="2">
    <location>
        <begin position="25"/>
        <end position="191"/>
    </location>
</feature>
<proteinExistence type="predicted"/>
<dbReference type="AlphaFoldDB" id="A0A849SJ12"/>
<gene>
    <name evidence="4" type="ORF">HOP12_05510</name>
</gene>
<dbReference type="SUPFAM" id="SSF56925">
    <property type="entry name" value="OMPA-like"/>
    <property type="match status" value="1"/>
</dbReference>
<accession>A0A849SJ12</accession>
<name>A0A849SJ12_UNCEI</name>
<evidence type="ECO:0000256" key="2">
    <source>
        <dbReference type="SAM" id="SignalP"/>
    </source>
</evidence>
<evidence type="ECO:0000256" key="1">
    <source>
        <dbReference type="ARBA" id="ARBA00022729"/>
    </source>
</evidence>
<evidence type="ECO:0000313" key="4">
    <source>
        <dbReference type="EMBL" id="NOT33613.1"/>
    </source>
</evidence>